<reference evidence="1 2" key="1">
    <citation type="journal article" date="2016" name="Stand. Genomic Sci.">
        <title>Complete genome sequence of the Antarctic Halorubrum lacusprofundi type strain ACAM 34.</title>
        <authorList>
            <person name="Anderson I.J."/>
            <person name="DasSarma P."/>
            <person name="Lucas S."/>
            <person name="Copeland A."/>
            <person name="Lapidus A."/>
            <person name="Del Rio T.G."/>
            <person name="Tice H."/>
            <person name="Dalin E."/>
            <person name="Bruce D.C."/>
            <person name="Goodwin L."/>
            <person name="Pitluck S."/>
            <person name="Sims D."/>
            <person name="Brettin T.S."/>
            <person name="Detter J.C."/>
            <person name="Han C.S."/>
            <person name="Larimer F."/>
            <person name="Hauser L."/>
            <person name="Land M."/>
            <person name="Ivanova N."/>
            <person name="Richardson P."/>
            <person name="Cavicchioli R."/>
            <person name="DasSarma S."/>
            <person name="Woese C.R."/>
            <person name="Kyrpides N.C."/>
        </authorList>
    </citation>
    <scope>NUCLEOTIDE SEQUENCE [LARGE SCALE GENOMIC DNA]</scope>
    <source>
        <strain evidence="2">ATCC 49239 / DSM 5036 / JCM 8891 / ACAM 34</strain>
    </source>
</reference>
<dbReference type="HOGENOM" id="CLU_171535_0_0_2"/>
<keyword evidence="2" id="KW-1185">Reference proteome</keyword>
<protein>
    <submittedName>
        <fullName evidence="1">Uncharacterized protein</fullName>
    </submittedName>
</protein>
<gene>
    <name evidence="1" type="ordered locus">Hlac_0751</name>
</gene>
<dbReference type="AlphaFoldDB" id="B9LUJ4"/>
<dbReference type="Proteomes" id="UP000000740">
    <property type="component" value="Chromosome 1"/>
</dbReference>
<proteinExistence type="predicted"/>
<dbReference type="RefSeq" id="WP_012659981.1">
    <property type="nucleotide sequence ID" value="NC_012029.1"/>
</dbReference>
<name>B9LUJ4_HALLT</name>
<dbReference type="eggNOG" id="arCOG13021">
    <property type="taxonomic scope" value="Archaea"/>
</dbReference>
<organism evidence="1 2">
    <name type="scientific">Halorubrum lacusprofundi (strain ATCC 49239 / DSM 5036 / JCM 8891 / ACAM 34)</name>
    <dbReference type="NCBI Taxonomy" id="416348"/>
    <lineage>
        <taxon>Archaea</taxon>
        <taxon>Methanobacteriati</taxon>
        <taxon>Methanobacteriota</taxon>
        <taxon>Stenosarchaea group</taxon>
        <taxon>Halobacteria</taxon>
        <taxon>Halobacteriales</taxon>
        <taxon>Haloferacaceae</taxon>
        <taxon>Halorubrum</taxon>
    </lineage>
</organism>
<accession>B9LUJ4</accession>
<sequence length="112" mass="12143">MTTSTTPRRFELVREEDVSETSGTGVVAVGVEYPDGAVHMQWCNAENDGLETDSNGCAFKPAPDGLAATEEIHGHGGRTSVRFLDEVDDRERPDIEAQVAFHGDFDEDSSSL</sequence>
<evidence type="ECO:0000313" key="1">
    <source>
        <dbReference type="EMBL" id="ACM56351.1"/>
    </source>
</evidence>
<dbReference type="GeneID" id="7400226"/>
<dbReference type="EMBL" id="CP001365">
    <property type="protein sequence ID" value="ACM56351.1"/>
    <property type="molecule type" value="Genomic_DNA"/>
</dbReference>
<evidence type="ECO:0000313" key="2">
    <source>
        <dbReference type="Proteomes" id="UP000000740"/>
    </source>
</evidence>
<dbReference type="KEGG" id="hla:Hlac_0751"/>